<comment type="caution">
    <text evidence="3">The sequence shown here is derived from an EMBL/GenBank/DDBJ whole genome shotgun (WGS) entry which is preliminary data.</text>
</comment>
<dbReference type="RefSeq" id="WP_271923280.1">
    <property type="nucleotide sequence ID" value="NZ_JAQNDO010000001.1"/>
</dbReference>
<gene>
    <name evidence="3" type="ORF">POL67_29970</name>
</gene>
<name>A0ABT5EWA6_9BACT</name>
<evidence type="ECO:0000313" key="3">
    <source>
        <dbReference type="EMBL" id="MDC0745597.1"/>
    </source>
</evidence>
<dbReference type="EMBL" id="JAQNDO010000001">
    <property type="protein sequence ID" value="MDC0745597.1"/>
    <property type="molecule type" value="Genomic_DNA"/>
</dbReference>
<evidence type="ECO:0000256" key="1">
    <source>
        <dbReference type="SAM" id="MobiDB-lite"/>
    </source>
</evidence>
<dbReference type="InterPro" id="IPR003743">
    <property type="entry name" value="Zf-RING_7"/>
</dbReference>
<dbReference type="Pfam" id="PF02591">
    <property type="entry name" value="Zn_ribbon_9"/>
    <property type="match status" value="1"/>
</dbReference>
<accession>A0ABT5EWA6</accession>
<proteinExistence type="predicted"/>
<feature type="region of interest" description="Disordered" evidence="1">
    <location>
        <begin position="78"/>
        <end position="97"/>
    </location>
</feature>
<keyword evidence="4" id="KW-1185">Reference proteome</keyword>
<dbReference type="Gene3D" id="1.10.287.1490">
    <property type="match status" value="1"/>
</dbReference>
<protein>
    <submittedName>
        <fullName evidence="3">C4-type zinc ribbon domain-containing protein</fullName>
    </submittedName>
</protein>
<sequence length="256" mass="29591">MSIRDQIAPLEELATIDDDLRRLEEQIGKQRGSLEGMRAEAKVLEERLRSDREMLSQMEKTRSELSVELRQMTQQIERSREKLARSRNERESNAAQREIEELRKLHRDREEEIERLNTATEAAKKSIDATDAKHRNIVQQIEGTVEGTTRQLDDAESQRATRVKERELAVKKLPTMLYRRYESVRTRRPHPIAATHDGTCLGCHLTIPPMMFQKMLRQAEFEQCPHCRRILYYTPAPVRAPEGDAAAEGSSTSSRA</sequence>
<reference evidence="3 4" key="1">
    <citation type="submission" date="2022-11" db="EMBL/GenBank/DDBJ databases">
        <title>Minimal conservation of predation-associated metabolite biosynthetic gene clusters underscores biosynthetic potential of Myxococcota including descriptions for ten novel species: Archangium lansinium sp. nov., Myxococcus landrumus sp. nov., Nannocystis bai.</title>
        <authorList>
            <person name="Ahearne A."/>
            <person name="Stevens C."/>
            <person name="Dowd S."/>
        </authorList>
    </citation>
    <scope>NUCLEOTIDE SEQUENCE [LARGE SCALE GENOMIC DNA]</scope>
    <source>
        <strain evidence="3 4">RJM3</strain>
    </source>
</reference>
<evidence type="ECO:0000259" key="2">
    <source>
        <dbReference type="Pfam" id="PF02591"/>
    </source>
</evidence>
<organism evidence="3 4">
    <name type="scientific">Polyangium mundeleinium</name>
    <dbReference type="NCBI Taxonomy" id="2995306"/>
    <lineage>
        <taxon>Bacteria</taxon>
        <taxon>Pseudomonadati</taxon>
        <taxon>Myxococcota</taxon>
        <taxon>Polyangia</taxon>
        <taxon>Polyangiales</taxon>
        <taxon>Polyangiaceae</taxon>
        <taxon>Polyangium</taxon>
    </lineage>
</organism>
<feature type="domain" description="C4-type zinc ribbon" evidence="2">
    <location>
        <begin position="199"/>
        <end position="231"/>
    </location>
</feature>
<dbReference type="Proteomes" id="UP001221411">
    <property type="component" value="Unassembled WGS sequence"/>
</dbReference>
<evidence type="ECO:0000313" key="4">
    <source>
        <dbReference type="Proteomes" id="UP001221411"/>
    </source>
</evidence>